<dbReference type="EMBL" id="CP002480">
    <property type="protein sequence ID" value="ADW68979.1"/>
    <property type="molecule type" value="Genomic_DNA"/>
</dbReference>
<accession>E8X0M8</accession>
<evidence type="ECO:0000313" key="3">
    <source>
        <dbReference type="Proteomes" id="UP000000343"/>
    </source>
</evidence>
<dbReference type="Proteomes" id="UP000000343">
    <property type="component" value="Chromosome"/>
</dbReference>
<keyword evidence="1" id="KW-0732">Signal</keyword>
<dbReference type="NCBIfam" id="TIGR03435">
    <property type="entry name" value="Soli_TIGR03435"/>
    <property type="match status" value="1"/>
</dbReference>
<organism evidence="3">
    <name type="scientific">Granulicella tundricola (strain ATCC BAA-1859 / DSM 23138 / MP5ACTX9)</name>
    <dbReference type="NCBI Taxonomy" id="1198114"/>
    <lineage>
        <taxon>Bacteria</taxon>
        <taxon>Pseudomonadati</taxon>
        <taxon>Acidobacteriota</taxon>
        <taxon>Terriglobia</taxon>
        <taxon>Terriglobales</taxon>
        <taxon>Acidobacteriaceae</taxon>
        <taxon>Granulicella</taxon>
    </lineage>
</organism>
<proteinExistence type="predicted"/>
<sequence>MTGCVRMSVLMLALGSSLIGLHAAAQTAATAPHTRGDISGDWQGTLQVDHPLRLVARFAKADKGFTGKMYSIDQGGQGFSASAITVDASTVKFTIEVIGGTYEGTLSADGNSIAGNWLQGPNPVPLTLVRATKETAWEIPPVAPPPKLMAADADPSFEVATIKPNDTGATGMQGLTVNGRNFQTRASSLGDLISFAYEVQSKQIVGAPDWVYHDRYDIAAVPDVDGAPNPAQIRLMIKKLLKDRFKLTFHQDKKELSAYVLTVAKSGSKVKETELQGSLPGINIRPSPKGLTLIIRNGQIADFTGFLQILVLDRPVVDHTALPAKYDFSVTFTPDDSQFNGHPPPLPAKTDAAESAPNLFEAMQQQLGWKLEAEKTPVDVMAIDHVEKPSAN</sequence>
<feature type="chain" id="PRO_5003234048" evidence="1">
    <location>
        <begin position="24"/>
        <end position="392"/>
    </location>
</feature>
<dbReference type="InterPro" id="IPR017801">
    <property type="entry name" value="DUF3738"/>
</dbReference>
<keyword evidence="3" id="KW-1185">Reference proteome</keyword>
<dbReference type="STRING" id="1198114.AciX9_1933"/>
<dbReference type="Pfam" id="PF12543">
    <property type="entry name" value="DUF3738"/>
    <property type="match status" value="1"/>
</dbReference>
<dbReference type="KEGG" id="acm:AciX9_1933"/>
<protein>
    <submittedName>
        <fullName evidence="2">Uncharacterized protein</fullName>
    </submittedName>
</protein>
<feature type="signal peptide" evidence="1">
    <location>
        <begin position="1"/>
        <end position="23"/>
    </location>
</feature>
<dbReference type="AlphaFoldDB" id="E8X0M8"/>
<reference evidence="3" key="1">
    <citation type="submission" date="2011-01" db="EMBL/GenBank/DDBJ databases">
        <title>Complete sequence of chromosome of Acidobacterium sp. MP5ACTX9.</title>
        <authorList>
            <consortium name="US DOE Joint Genome Institute"/>
            <person name="Lucas S."/>
            <person name="Copeland A."/>
            <person name="Lapidus A."/>
            <person name="Cheng J.-F."/>
            <person name="Goodwin L."/>
            <person name="Pitluck S."/>
            <person name="Teshima H."/>
            <person name="Detter J.C."/>
            <person name="Han C."/>
            <person name="Tapia R."/>
            <person name="Land M."/>
            <person name="Hauser L."/>
            <person name="Kyrpides N."/>
            <person name="Ivanova N."/>
            <person name="Ovchinnikova G."/>
            <person name="Pagani I."/>
            <person name="Rawat S.R."/>
            <person name="Mannisto M."/>
            <person name="Haggblom M.M."/>
            <person name="Woyke T."/>
        </authorList>
    </citation>
    <scope>NUCLEOTIDE SEQUENCE [LARGE SCALE GENOMIC DNA]</scope>
    <source>
        <strain evidence="3">MP5ACTX9</strain>
    </source>
</reference>
<name>E8X0M8_GRATM</name>
<evidence type="ECO:0000256" key="1">
    <source>
        <dbReference type="SAM" id="SignalP"/>
    </source>
</evidence>
<gene>
    <name evidence="2" type="ordered locus">AciX9_1933</name>
</gene>
<dbReference type="PaxDb" id="1198114-AciX9_1933"/>
<dbReference type="eggNOG" id="COG4219">
    <property type="taxonomic scope" value="Bacteria"/>
</dbReference>
<dbReference type="HOGENOM" id="CLU_688732_0_0_0"/>
<evidence type="ECO:0000313" key="2">
    <source>
        <dbReference type="EMBL" id="ADW68979.1"/>
    </source>
</evidence>